<dbReference type="InterPro" id="IPR002068">
    <property type="entry name" value="A-crystallin/Hsp20_dom"/>
</dbReference>
<dbReference type="PANTHER" id="PTHR11527">
    <property type="entry name" value="HEAT-SHOCK PROTEIN 20 FAMILY MEMBER"/>
    <property type="match status" value="1"/>
</dbReference>
<dbReference type="InterPro" id="IPR008978">
    <property type="entry name" value="HSP20-like_chaperone"/>
</dbReference>
<dbReference type="RefSeq" id="WP_184665527.1">
    <property type="nucleotide sequence ID" value="NZ_JACHHB010000033.1"/>
</dbReference>
<accession>A0A840QV05</accession>
<dbReference type="CDD" id="cd06471">
    <property type="entry name" value="ACD_LpsHSP_like"/>
    <property type="match status" value="1"/>
</dbReference>
<reference evidence="4 5" key="1">
    <citation type="submission" date="2020-08" db="EMBL/GenBank/DDBJ databases">
        <title>Genomic Encyclopedia of Type Strains, Phase IV (KMG-IV): sequencing the most valuable type-strain genomes for metagenomic binning, comparative biology and taxonomic classification.</title>
        <authorList>
            <person name="Goeker M."/>
        </authorList>
    </citation>
    <scope>NUCLEOTIDE SEQUENCE [LARGE SCALE GENOMIC DNA]</scope>
    <source>
        <strain evidence="4 5">DSM 24696</strain>
    </source>
</reference>
<proteinExistence type="inferred from homology"/>
<dbReference type="Gene3D" id="2.60.40.790">
    <property type="match status" value="1"/>
</dbReference>
<gene>
    <name evidence="4" type="ORF">HNQ41_003374</name>
</gene>
<dbReference type="EMBL" id="JACHHB010000033">
    <property type="protein sequence ID" value="MBB5175133.1"/>
    <property type="molecule type" value="Genomic_DNA"/>
</dbReference>
<organism evidence="4 5">
    <name type="scientific">Texcoconibacillus texcoconensis</name>
    <dbReference type="NCBI Taxonomy" id="1095777"/>
    <lineage>
        <taxon>Bacteria</taxon>
        <taxon>Bacillati</taxon>
        <taxon>Bacillota</taxon>
        <taxon>Bacilli</taxon>
        <taxon>Bacillales</taxon>
        <taxon>Bacillaceae</taxon>
        <taxon>Texcoconibacillus</taxon>
    </lineage>
</organism>
<comment type="similarity">
    <text evidence="1 2">Belongs to the small heat shock protein (HSP20) family.</text>
</comment>
<keyword evidence="5" id="KW-1185">Reference proteome</keyword>
<name>A0A840QV05_9BACI</name>
<dbReference type="PROSITE" id="PS01031">
    <property type="entry name" value="SHSP"/>
    <property type="match status" value="1"/>
</dbReference>
<sequence length="143" mass="16984">MTNLFPKKKRDFFERLPSFFQRDVSLFDGEMDFQSPKVDVKESRWQYTIEVELPGFYKDNVAVDFKDGYITIKAKREESLETKDDDRFVRKERSYGSVQRSFYVGDIDEEKIEGKFENGLLTLKVPKSDEDFEETSGYRIDLQ</sequence>
<comment type="caution">
    <text evidence="4">The sequence shown here is derived from an EMBL/GenBank/DDBJ whole genome shotgun (WGS) entry which is preliminary data.</text>
</comment>
<feature type="domain" description="SHSP" evidence="3">
    <location>
        <begin position="29"/>
        <end position="143"/>
    </location>
</feature>
<dbReference type="SUPFAM" id="SSF49764">
    <property type="entry name" value="HSP20-like chaperones"/>
    <property type="match status" value="1"/>
</dbReference>
<evidence type="ECO:0000256" key="1">
    <source>
        <dbReference type="PROSITE-ProRule" id="PRU00285"/>
    </source>
</evidence>
<dbReference type="AlphaFoldDB" id="A0A840QV05"/>
<evidence type="ECO:0000313" key="4">
    <source>
        <dbReference type="EMBL" id="MBB5175133.1"/>
    </source>
</evidence>
<evidence type="ECO:0000313" key="5">
    <source>
        <dbReference type="Proteomes" id="UP000551878"/>
    </source>
</evidence>
<dbReference type="Proteomes" id="UP000551878">
    <property type="component" value="Unassembled WGS sequence"/>
</dbReference>
<dbReference type="Pfam" id="PF00011">
    <property type="entry name" value="HSP20"/>
    <property type="match status" value="1"/>
</dbReference>
<evidence type="ECO:0000256" key="2">
    <source>
        <dbReference type="RuleBase" id="RU003616"/>
    </source>
</evidence>
<dbReference type="InterPro" id="IPR031107">
    <property type="entry name" value="Small_HSP"/>
</dbReference>
<evidence type="ECO:0000259" key="3">
    <source>
        <dbReference type="PROSITE" id="PS01031"/>
    </source>
</evidence>
<protein>
    <submittedName>
        <fullName evidence="4">HSP20 family protein</fullName>
    </submittedName>
</protein>